<reference evidence="2 3" key="1">
    <citation type="journal article" date="2023" name="Limnol Oceanogr Lett">
        <title>Environmental adaptations by the intertidal Antarctic cyanobacterium Halotia branconii CENA392 as revealed using long-read genome sequencing.</title>
        <authorList>
            <person name="Dextro R.B."/>
            <person name="Delbaje E."/>
            <person name="Freitas P.N.N."/>
            <person name="Geraldes V."/>
            <person name="Pinto E."/>
            <person name="Long P.F."/>
            <person name="Fiore M.F."/>
        </authorList>
    </citation>
    <scope>NUCLEOTIDE SEQUENCE [LARGE SCALE GENOMIC DNA]</scope>
    <source>
        <strain evidence="2 3">CENA392</strain>
    </source>
</reference>
<dbReference type="EMBL" id="CP124543">
    <property type="protein sequence ID" value="WGV24425.1"/>
    <property type="molecule type" value="Genomic_DNA"/>
</dbReference>
<gene>
    <name evidence="2" type="ORF">QI031_21960</name>
</gene>
<feature type="chain" id="PRO_5042482475" evidence="1">
    <location>
        <begin position="25"/>
        <end position="118"/>
    </location>
</feature>
<dbReference type="RefSeq" id="WP_281481747.1">
    <property type="nucleotide sequence ID" value="NZ_CP124543.1"/>
</dbReference>
<proteinExistence type="predicted"/>
<organism evidence="2 3">
    <name type="scientific">Halotia branconii CENA392</name>
    <dbReference type="NCBI Taxonomy" id="1539056"/>
    <lineage>
        <taxon>Bacteria</taxon>
        <taxon>Bacillati</taxon>
        <taxon>Cyanobacteriota</taxon>
        <taxon>Cyanophyceae</taxon>
        <taxon>Nostocales</taxon>
        <taxon>Nodulariaceae</taxon>
        <taxon>Halotia</taxon>
    </lineage>
</organism>
<dbReference type="Proteomes" id="UP001223520">
    <property type="component" value="Chromosome"/>
</dbReference>
<keyword evidence="1" id="KW-0732">Signal</keyword>
<name>A0AAJ6NPW7_9CYAN</name>
<accession>A0AAJ6NPW7</accession>
<sequence length="118" mass="12569">MNAKIIAALAIMAAFASLGSPVHAQSPEAPALNIQNYQLTGDSLEGVGNRTAQDDFTKFFDGTNSKSSSINDVENNITPNRLRLNEAISLPDNQIILQPAQSMNGNDGVQVQLDLGNE</sequence>
<evidence type="ECO:0000256" key="1">
    <source>
        <dbReference type="SAM" id="SignalP"/>
    </source>
</evidence>
<evidence type="ECO:0000313" key="2">
    <source>
        <dbReference type="EMBL" id="WGV24425.1"/>
    </source>
</evidence>
<dbReference type="KEGG" id="hbq:QI031_21960"/>
<dbReference type="AlphaFoldDB" id="A0AAJ6NPW7"/>
<evidence type="ECO:0000313" key="3">
    <source>
        <dbReference type="Proteomes" id="UP001223520"/>
    </source>
</evidence>
<keyword evidence="3" id="KW-1185">Reference proteome</keyword>
<protein>
    <submittedName>
        <fullName evidence="2">Uncharacterized protein</fullName>
    </submittedName>
</protein>
<feature type="signal peptide" evidence="1">
    <location>
        <begin position="1"/>
        <end position="24"/>
    </location>
</feature>